<evidence type="ECO:0000256" key="3">
    <source>
        <dbReference type="SAM" id="MobiDB-lite"/>
    </source>
</evidence>
<feature type="transmembrane region" description="Helical" evidence="4">
    <location>
        <begin position="73"/>
        <end position="92"/>
    </location>
</feature>
<sequence length="308" mass="33308">MAGAERGNATSPGIPAQIPEQRHPEAETPTQPPRRPDESMSLMRELVSHALDDGYASAAARRDPNKPKKKRKVPVFVVAIVLFGLIITVAAIQTRQSAPAVAKEKAELAERITTETQRVDDQRARAERLQRDITRMQNDALESSVGGQALRERLQALETLTGTGRVVGPGVRIIVDDAAIDEVSGGEESANNRILDLDLQQLVNGLWAAGAEAIAINGERLTVLTAIRGADKSITVDYRPLARPYTVEAIGDPATLEARFAESPGGVWLHNLKAVANIRYETHTIDEIALPADSGAQLRYARTEGAPR</sequence>
<evidence type="ECO:0000313" key="5">
    <source>
        <dbReference type="EMBL" id="MFC3763106.1"/>
    </source>
</evidence>
<organism evidence="5 6">
    <name type="scientific">Tenggerimyces flavus</name>
    <dbReference type="NCBI Taxonomy" id="1708749"/>
    <lineage>
        <taxon>Bacteria</taxon>
        <taxon>Bacillati</taxon>
        <taxon>Actinomycetota</taxon>
        <taxon>Actinomycetes</taxon>
        <taxon>Propionibacteriales</taxon>
        <taxon>Nocardioidaceae</taxon>
        <taxon>Tenggerimyces</taxon>
    </lineage>
</organism>
<proteinExistence type="inferred from homology"/>
<feature type="region of interest" description="Disordered" evidence="3">
    <location>
        <begin position="1"/>
        <end position="40"/>
    </location>
</feature>
<keyword evidence="4" id="KW-0472">Membrane</keyword>
<dbReference type="PANTHER" id="PTHR37313">
    <property type="entry name" value="UPF0749 PROTEIN RV1825"/>
    <property type="match status" value="1"/>
</dbReference>
<dbReference type="Proteomes" id="UP001595699">
    <property type="component" value="Unassembled WGS sequence"/>
</dbReference>
<evidence type="ECO:0000256" key="1">
    <source>
        <dbReference type="ARBA" id="ARBA00009108"/>
    </source>
</evidence>
<evidence type="ECO:0000256" key="2">
    <source>
        <dbReference type="SAM" id="Coils"/>
    </source>
</evidence>
<evidence type="ECO:0000313" key="6">
    <source>
        <dbReference type="Proteomes" id="UP001595699"/>
    </source>
</evidence>
<dbReference type="InterPro" id="IPR010273">
    <property type="entry name" value="DUF881"/>
</dbReference>
<evidence type="ECO:0000256" key="4">
    <source>
        <dbReference type="SAM" id="Phobius"/>
    </source>
</evidence>
<name>A0ABV7YCQ6_9ACTN</name>
<comment type="caution">
    <text evidence="5">The sequence shown here is derived from an EMBL/GenBank/DDBJ whole genome shotgun (WGS) entry which is preliminary data.</text>
</comment>
<accession>A0ABV7YCQ6</accession>
<dbReference type="PANTHER" id="PTHR37313:SF1">
    <property type="entry name" value="UPF0749 PROTEIN RV1823"/>
    <property type="match status" value="1"/>
</dbReference>
<dbReference type="RefSeq" id="WP_205119812.1">
    <property type="nucleotide sequence ID" value="NZ_JAFBCM010000001.1"/>
</dbReference>
<keyword evidence="4" id="KW-1133">Transmembrane helix</keyword>
<keyword evidence="4" id="KW-0812">Transmembrane</keyword>
<feature type="coiled-coil region" evidence="2">
    <location>
        <begin position="112"/>
        <end position="139"/>
    </location>
</feature>
<dbReference type="Gene3D" id="3.30.70.1880">
    <property type="entry name" value="Protein of unknown function DUF881"/>
    <property type="match status" value="1"/>
</dbReference>
<reference evidence="6" key="1">
    <citation type="journal article" date="2019" name="Int. J. Syst. Evol. Microbiol.">
        <title>The Global Catalogue of Microorganisms (GCM) 10K type strain sequencing project: providing services to taxonomists for standard genome sequencing and annotation.</title>
        <authorList>
            <consortium name="The Broad Institute Genomics Platform"/>
            <consortium name="The Broad Institute Genome Sequencing Center for Infectious Disease"/>
            <person name="Wu L."/>
            <person name="Ma J."/>
        </authorList>
    </citation>
    <scope>NUCLEOTIDE SEQUENCE [LARGE SCALE GENOMIC DNA]</scope>
    <source>
        <strain evidence="6">CGMCC 4.7241</strain>
    </source>
</reference>
<keyword evidence="2" id="KW-0175">Coiled coil</keyword>
<dbReference type="Pfam" id="PF05949">
    <property type="entry name" value="DUF881"/>
    <property type="match status" value="1"/>
</dbReference>
<comment type="similarity">
    <text evidence="1">Belongs to the UPF0749 family.</text>
</comment>
<gene>
    <name evidence="5" type="ORF">ACFOUW_19850</name>
</gene>
<keyword evidence="6" id="KW-1185">Reference proteome</keyword>
<dbReference type="EMBL" id="JBHRZH010000017">
    <property type="protein sequence ID" value="MFC3763106.1"/>
    <property type="molecule type" value="Genomic_DNA"/>
</dbReference>
<protein>
    <submittedName>
        <fullName evidence="5">DUF881 domain-containing protein</fullName>
    </submittedName>
</protein>